<evidence type="ECO:0000256" key="1">
    <source>
        <dbReference type="SAM" id="MobiDB-lite"/>
    </source>
</evidence>
<dbReference type="Proteomes" id="UP000466445">
    <property type="component" value="Chromosome"/>
</dbReference>
<protein>
    <recommendedName>
        <fullName evidence="2">GH64 domain-containing protein</fullName>
    </recommendedName>
</protein>
<keyword evidence="4" id="KW-1185">Reference proteome</keyword>
<dbReference type="InterPro" id="IPR037176">
    <property type="entry name" value="Osmotin/thaumatin-like_sf"/>
</dbReference>
<organism evidence="3 4">
    <name type="scientific">Mycolicibacterium sarraceniae</name>
    <dbReference type="NCBI Taxonomy" id="1534348"/>
    <lineage>
        <taxon>Bacteria</taxon>
        <taxon>Bacillati</taxon>
        <taxon>Actinomycetota</taxon>
        <taxon>Actinomycetes</taxon>
        <taxon>Mycobacteriales</taxon>
        <taxon>Mycobacteriaceae</taxon>
        <taxon>Mycolicibacterium</taxon>
    </lineage>
</organism>
<name>A0A7I7SS75_9MYCO</name>
<dbReference type="AlphaFoldDB" id="A0A7I7SS75"/>
<dbReference type="KEGG" id="msar:MSAR_20510"/>
<proteinExistence type="predicted"/>
<feature type="domain" description="GH64" evidence="2">
    <location>
        <begin position="118"/>
        <end position="221"/>
    </location>
</feature>
<dbReference type="PROSITE" id="PS52006">
    <property type="entry name" value="GH64"/>
    <property type="match status" value="1"/>
</dbReference>
<dbReference type="Gene3D" id="2.60.110.10">
    <property type="entry name" value="Thaumatin"/>
    <property type="match status" value="1"/>
</dbReference>
<feature type="region of interest" description="Disordered" evidence="1">
    <location>
        <begin position="31"/>
        <end position="58"/>
    </location>
</feature>
<dbReference type="EMBL" id="AP022595">
    <property type="protein sequence ID" value="BBY58915.1"/>
    <property type="molecule type" value="Genomic_DNA"/>
</dbReference>
<accession>A0A7I7SS75</accession>
<dbReference type="Pfam" id="PF16483">
    <property type="entry name" value="Glyco_hydro_64"/>
    <property type="match status" value="1"/>
</dbReference>
<reference evidence="3 4" key="1">
    <citation type="journal article" date="2019" name="Emerg. Microbes Infect.">
        <title>Comprehensive subspecies identification of 175 nontuberculous mycobacteria species based on 7547 genomic profiles.</title>
        <authorList>
            <person name="Matsumoto Y."/>
            <person name="Kinjo T."/>
            <person name="Motooka D."/>
            <person name="Nabeya D."/>
            <person name="Jung N."/>
            <person name="Uechi K."/>
            <person name="Horii T."/>
            <person name="Iida T."/>
            <person name="Fujita J."/>
            <person name="Nakamura S."/>
        </authorList>
    </citation>
    <scope>NUCLEOTIDE SEQUENCE [LARGE SCALE GENOMIC DNA]</scope>
    <source>
        <strain evidence="3 4">JCM 30395</strain>
    </source>
</reference>
<dbReference type="InterPro" id="IPR032477">
    <property type="entry name" value="Glyco_hydro_64"/>
</dbReference>
<evidence type="ECO:0000313" key="3">
    <source>
        <dbReference type="EMBL" id="BBY58915.1"/>
    </source>
</evidence>
<gene>
    <name evidence="3" type="ORF">MSAR_20510</name>
</gene>
<evidence type="ECO:0000313" key="4">
    <source>
        <dbReference type="Proteomes" id="UP000466445"/>
    </source>
</evidence>
<evidence type="ECO:0000259" key="2">
    <source>
        <dbReference type="PROSITE" id="PS52006"/>
    </source>
</evidence>
<sequence>MSLPSAANLVRSVQAAQRNWFQRTFEAVTPALPPQTRSEALDHGETSDPFPLGGVDTDGRGLTDAYTDTFKVTNSDFWSGPHTHGLSALVNLLTFGLFGSSGHAATGTVTIDVVPHNAGTYPVNFVNNSPFSSGQVYVTVVGQISKDHWAWVDQNGTAHAINNADANAPGHLVEDGVNYANMSYTLDQAGNLRMPPELQGDRIYVSINQPLHIAISPDNTG</sequence>